<dbReference type="EMBL" id="JAMRDG010000001">
    <property type="protein sequence ID" value="KAJ3703224.1"/>
    <property type="molecule type" value="Genomic_DNA"/>
</dbReference>
<dbReference type="AlphaFoldDB" id="A0AAD6EW43"/>
<dbReference type="PANTHER" id="PTHR46929">
    <property type="entry name" value="EXPRESSED PROTEIN"/>
    <property type="match status" value="1"/>
</dbReference>
<proteinExistence type="predicted"/>
<evidence type="ECO:0000313" key="4">
    <source>
        <dbReference type="Proteomes" id="UP001210211"/>
    </source>
</evidence>
<evidence type="ECO:0000256" key="1">
    <source>
        <dbReference type="SAM" id="MobiDB-lite"/>
    </source>
</evidence>
<comment type="caution">
    <text evidence="3">The sequence shown here is derived from an EMBL/GenBank/DDBJ whole genome shotgun (WGS) entry which is preliminary data.</text>
</comment>
<dbReference type="Pfam" id="PF12776">
    <property type="entry name" value="Myb_DNA-bind_3"/>
    <property type="match status" value="1"/>
</dbReference>
<evidence type="ECO:0000313" key="3">
    <source>
        <dbReference type="EMBL" id="KAJ3703224.1"/>
    </source>
</evidence>
<keyword evidence="4" id="KW-1185">Reference proteome</keyword>
<name>A0AAD6EW43_9POAL</name>
<feature type="domain" description="Myb/SANT-like" evidence="2">
    <location>
        <begin position="24"/>
        <end position="119"/>
    </location>
</feature>
<feature type="region of interest" description="Disordered" evidence="1">
    <location>
        <begin position="1"/>
        <end position="20"/>
    </location>
</feature>
<dbReference type="Proteomes" id="UP001210211">
    <property type="component" value="Unassembled WGS sequence"/>
</dbReference>
<protein>
    <recommendedName>
        <fullName evidence="2">Myb/SANT-like domain-containing protein</fullName>
    </recommendedName>
</protein>
<gene>
    <name evidence="3" type="ORF">LUZ61_006929</name>
</gene>
<dbReference type="InterPro" id="IPR024752">
    <property type="entry name" value="Myb/SANT-like_dom"/>
</dbReference>
<sequence>MGRKRSSSSSTPTANGGKGESLVWSEAMDEVLINAFVHQQDIGNRVNGTFTTHAYENIVNELKVAFPDKPIDKAKVMNRMKYIKKGFGACYDLFRNLSGFSWSSATNMWSADSDDVWNKLIESHPEAANWRNKPIMHYQSLENLYGQDRANGENAETPSEIRQRLAQQIDDTESESIAAIDRMVANNEATLGDLYNENTSSLDGNKKQKLTREEVQAEIIKGIQGVAEAIVKSTEVLVNAQNSQTEQLVKAQSSHTEQLVKAQTSKLSMPATEIWTRVVELDLDPSKRKLAYSFLVKNPDMLEAVLGLPLEERKEYLMELI</sequence>
<dbReference type="PANTHER" id="PTHR46929:SF4">
    <property type="entry name" value="MYB_SANT-LIKE DOMAIN-CONTAINING PROTEIN"/>
    <property type="match status" value="1"/>
</dbReference>
<evidence type="ECO:0000259" key="2">
    <source>
        <dbReference type="Pfam" id="PF12776"/>
    </source>
</evidence>
<accession>A0AAD6EW43</accession>
<reference evidence="3 4" key="1">
    <citation type="journal article" date="2022" name="Cell">
        <title>Repeat-based holocentromeres influence genome architecture and karyotype evolution.</title>
        <authorList>
            <person name="Hofstatter P.G."/>
            <person name="Thangavel G."/>
            <person name="Lux T."/>
            <person name="Neumann P."/>
            <person name="Vondrak T."/>
            <person name="Novak P."/>
            <person name="Zhang M."/>
            <person name="Costa L."/>
            <person name="Castellani M."/>
            <person name="Scott A."/>
            <person name="Toegelov H."/>
            <person name="Fuchs J."/>
            <person name="Mata-Sucre Y."/>
            <person name="Dias Y."/>
            <person name="Vanzela A.L.L."/>
            <person name="Huettel B."/>
            <person name="Almeida C.C.S."/>
            <person name="Simkova H."/>
            <person name="Souza G."/>
            <person name="Pedrosa-Harand A."/>
            <person name="Macas J."/>
            <person name="Mayer K.F.X."/>
            <person name="Houben A."/>
            <person name="Marques A."/>
        </authorList>
    </citation>
    <scope>NUCLEOTIDE SEQUENCE [LARGE SCALE GENOMIC DNA]</scope>
    <source>
        <strain evidence="3">RhyTen1mFocal</strain>
    </source>
</reference>
<organism evidence="3 4">
    <name type="scientific">Rhynchospora tenuis</name>
    <dbReference type="NCBI Taxonomy" id="198213"/>
    <lineage>
        <taxon>Eukaryota</taxon>
        <taxon>Viridiplantae</taxon>
        <taxon>Streptophyta</taxon>
        <taxon>Embryophyta</taxon>
        <taxon>Tracheophyta</taxon>
        <taxon>Spermatophyta</taxon>
        <taxon>Magnoliopsida</taxon>
        <taxon>Liliopsida</taxon>
        <taxon>Poales</taxon>
        <taxon>Cyperaceae</taxon>
        <taxon>Cyperoideae</taxon>
        <taxon>Rhynchosporeae</taxon>
        <taxon>Rhynchospora</taxon>
    </lineage>
</organism>